<dbReference type="OrthoDB" id="5378679at2759"/>
<dbReference type="AlphaFoldDB" id="A0A4U0UED3"/>
<dbReference type="EMBL" id="NAJP01000083">
    <property type="protein sequence ID" value="TKA33900.1"/>
    <property type="molecule type" value="Genomic_DNA"/>
</dbReference>
<dbReference type="SUPFAM" id="SSF50249">
    <property type="entry name" value="Nucleic acid-binding proteins"/>
    <property type="match status" value="1"/>
</dbReference>
<evidence type="ECO:0000256" key="1">
    <source>
        <dbReference type="SAM" id="MobiDB-lite"/>
    </source>
</evidence>
<comment type="caution">
    <text evidence="2">The sequence shown here is derived from an EMBL/GenBank/DDBJ whole genome shotgun (WGS) entry which is preliminary data.</text>
</comment>
<dbReference type="Proteomes" id="UP000310066">
    <property type="component" value="Unassembled WGS sequence"/>
</dbReference>
<reference evidence="2 3" key="1">
    <citation type="submission" date="2017-03" db="EMBL/GenBank/DDBJ databases">
        <title>Genomes of endolithic fungi from Antarctica.</title>
        <authorList>
            <person name="Coleine C."/>
            <person name="Masonjones S."/>
            <person name="Stajich J.E."/>
        </authorList>
    </citation>
    <scope>NUCLEOTIDE SEQUENCE [LARGE SCALE GENOMIC DNA]</scope>
    <source>
        <strain evidence="2 3">CCFEE 5311</strain>
    </source>
</reference>
<evidence type="ECO:0000313" key="3">
    <source>
        <dbReference type="Proteomes" id="UP000310066"/>
    </source>
</evidence>
<proteinExistence type="predicted"/>
<evidence type="ECO:0000313" key="2">
    <source>
        <dbReference type="EMBL" id="TKA33900.1"/>
    </source>
</evidence>
<protein>
    <submittedName>
        <fullName evidence="2">Uncharacterized protein</fullName>
    </submittedName>
</protein>
<gene>
    <name evidence="2" type="ORF">B0A54_15080</name>
</gene>
<sequence>MPSRVILLAGAPEVSDLDWDEPILLASFDTPVKRFLGHQVATRTAAQSGPTPQSPPTAKWRAISMRNSAHDATVPAPADFLQTHSRSIDNNDEAAATQERLDFLQHSLALLTNLDSSQIAAPEDTTAFASTPSFATATTGNSFLTTNDSFSYSATPPTKAVSIQLRADITDLARIPSADHITRIQPQTITLNFLAAVISISPPRTVSLRKRNSSMDILELLLGDESKAGFSITFWLSPIDSQTKHHHHQQDDLRPELGNLRAGDVVLVRNVALSAFKGCVYGQSLSRKFARSCTSVTVVSAEDVRVHGSVAMRGKFGRVRRWADDFVGRRSAPTVRSKAVAGSVGDETLPPDTPETAEYR</sequence>
<accession>A0A4U0UED3</accession>
<feature type="region of interest" description="Disordered" evidence="1">
    <location>
        <begin position="337"/>
        <end position="360"/>
    </location>
</feature>
<dbReference type="STRING" id="329885.A0A4U0UED3"/>
<organism evidence="2 3">
    <name type="scientific">Friedmanniomyces endolithicus</name>
    <dbReference type="NCBI Taxonomy" id="329885"/>
    <lineage>
        <taxon>Eukaryota</taxon>
        <taxon>Fungi</taxon>
        <taxon>Dikarya</taxon>
        <taxon>Ascomycota</taxon>
        <taxon>Pezizomycotina</taxon>
        <taxon>Dothideomycetes</taxon>
        <taxon>Dothideomycetidae</taxon>
        <taxon>Mycosphaerellales</taxon>
        <taxon>Teratosphaeriaceae</taxon>
        <taxon>Friedmanniomyces</taxon>
    </lineage>
</organism>
<name>A0A4U0UED3_9PEZI</name>
<dbReference type="Gene3D" id="2.40.50.140">
    <property type="entry name" value="Nucleic acid-binding proteins"/>
    <property type="match status" value="1"/>
</dbReference>
<dbReference type="InterPro" id="IPR012340">
    <property type="entry name" value="NA-bd_OB-fold"/>
</dbReference>